<comment type="subcellular location">
    <subcellularLocation>
        <location evidence="1">Periplasm</location>
    </subcellularLocation>
</comment>
<reference evidence="9 10" key="1">
    <citation type="submission" date="2022-02" db="EMBL/GenBank/DDBJ databases">
        <title>Draft genome sequence of Mezorhizobium retamae strain IRAMC:0171 isolated from Retama raetam nodules.</title>
        <authorList>
            <person name="Bengaied R."/>
            <person name="Sbissi I."/>
            <person name="Huber K."/>
            <person name="Ghodbane F."/>
            <person name="Nouioui I."/>
            <person name="Tarhouni M."/>
            <person name="Gtari M."/>
        </authorList>
    </citation>
    <scope>NUCLEOTIDE SEQUENCE [LARGE SCALE GENOMIC DNA]</scope>
    <source>
        <strain evidence="9 10">IRAMC:0171</strain>
    </source>
</reference>
<comment type="similarity">
    <text evidence="2">Belongs to the aromatic amine dehydrogenase heavy chain family.</text>
</comment>
<keyword evidence="7" id="KW-0560">Oxidoreductase</keyword>
<evidence type="ECO:0000256" key="5">
    <source>
        <dbReference type="ARBA" id="ARBA00022764"/>
    </source>
</evidence>
<feature type="signal peptide" evidence="8">
    <location>
        <begin position="1"/>
        <end position="21"/>
    </location>
</feature>
<keyword evidence="5" id="KW-0574">Periplasm</keyword>
<feature type="chain" id="PRO_5046701995" description="Amine dehydrogenase" evidence="8">
    <location>
        <begin position="22"/>
        <end position="385"/>
    </location>
</feature>
<dbReference type="SUPFAM" id="SSF50969">
    <property type="entry name" value="YVTN repeat-like/Quinoprotein amine dehydrogenase"/>
    <property type="match status" value="1"/>
</dbReference>
<evidence type="ECO:0000256" key="3">
    <source>
        <dbReference type="ARBA" id="ARBA00022448"/>
    </source>
</evidence>
<name>A0ABS9QET0_9HYPH</name>
<dbReference type="InterPro" id="IPR015943">
    <property type="entry name" value="WD40/YVTN_repeat-like_dom_sf"/>
</dbReference>
<organism evidence="9 10">
    <name type="scientific">Mesorhizobium retamae</name>
    <dbReference type="NCBI Taxonomy" id="2912854"/>
    <lineage>
        <taxon>Bacteria</taxon>
        <taxon>Pseudomonadati</taxon>
        <taxon>Pseudomonadota</taxon>
        <taxon>Alphaproteobacteria</taxon>
        <taxon>Hyphomicrobiales</taxon>
        <taxon>Phyllobacteriaceae</taxon>
        <taxon>Mesorhizobium</taxon>
    </lineage>
</organism>
<dbReference type="Pfam" id="PF06433">
    <property type="entry name" value="Me-amine-dh_H"/>
    <property type="match status" value="1"/>
</dbReference>
<gene>
    <name evidence="9" type="ORF">L4923_12985</name>
</gene>
<evidence type="ECO:0008006" key="11">
    <source>
        <dbReference type="Google" id="ProtNLM"/>
    </source>
</evidence>
<keyword evidence="6" id="KW-0249">Electron transport</keyword>
<evidence type="ECO:0000313" key="9">
    <source>
        <dbReference type="EMBL" id="MCG7505931.1"/>
    </source>
</evidence>
<evidence type="ECO:0000256" key="7">
    <source>
        <dbReference type="ARBA" id="ARBA00023002"/>
    </source>
</evidence>
<evidence type="ECO:0000256" key="8">
    <source>
        <dbReference type="SAM" id="SignalP"/>
    </source>
</evidence>
<keyword evidence="10" id="KW-1185">Reference proteome</keyword>
<evidence type="ECO:0000256" key="2">
    <source>
        <dbReference type="ARBA" id="ARBA00010548"/>
    </source>
</evidence>
<dbReference type="RefSeq" id="WP_239365585.1">
    <property type="nucleotide sequence ID" value="NZ_JAKREW010000010.1"/>
</dbReference>
<sequence length="385" mass="41395">MRLGLFAAAMLASTAILPAYAQEAAKEIQPEEITNVKITAGTEMLFSMDLALNHVVDGRIYVMDAKTLKPIGIIGTGSLGMAQFPQGSKDIYVATSHLSRTTRGERSDFVEVYSGEDLTFKEEIPISNNRAQALNYRSLFQPSAEMKYLFVQNATPATSVTIVDLAAKKQIGDIPNPGCYGIFPSAKTATRFATLCGDGTVGTIDVKPDGTGEMKPSEAIFDADADAIFTSAYRWGDYWVFPSYGGNIYVIDVEGDTAKLVDKIEVAKGVEGNWRPGGYQPLTVHDKNGIAYMLMHSNGTEGSHKNPAEEIWAVDLKAKKVIGRSKSVPAIGLTVNQGDKPALFAIDGLKAEIVRYDLPDAGKEFALTPAVAASGGDLPDQVEVR</sequence>
<dbReference type="InterPro" id="IPR011044">
    <property type="entry name" value="Quino_amine_DH_bsu"/>
</dbReference>
<dbReference type="Gene3D" id="2.130.10.10">
    <property type="entry name" value="YVTN repeat-like/Quinoprotein amine dehydrogenase"/>
    <property type="match status" value="1"/>
</dbReference>
<dbReference type="InterPro" id="IPR009451">
    <property type="entry name" value="Metamine_DH_Hvc"/>
</dbReference>
<proteinExistence type="inferred from homology"/>
<evidence type="ECO:0000256" key="4">
    <source>
        <dbReference type="ARBA" id="ARBA00022729"/>
    </source>
</evidence>
<dbReference type="EMBL" id="JAKREW010000010">
    <property type="protein sequence ID" value="MCG7505931.1"/>
    <property type="molecule type" value="Genomic_DNA"/>
</dbReference>
<evidence type="ECO:0000256" key="6">
    <source>
        <dbReference type="ARBA" id="ARBA00022982"/>
    </source>
</evidence>
<protein>
    <recommendedName>
        <fullName evidence="11">Amine dehydrogenase</fullName>
    </recommendedName>
</protein>
<comment type="caution">
    <text evidence="9">The sequence shown here is derived from an EMBL/GenBank/DDBJ whole genome shotgun (WGS) entry which is preliminary data.</text>
</comment>
<keyword evidence="4 8" id="KW-0732">Signal</keyword>
<evidence type="ECO:0000313" key="10">
    <source>
        <dbReference type="Proteomes" id="UP001201701"/>
    </source>
</evidence>
<dbReference type="Proteomes" id="UP001201701">
    <property type="component" value="Unassembled WGS sequence"/>
</dbReference>
<evidence type="ECO:0000256" key="1">
    <source>
        <dbReference type="ARBA" id="ARBA00004418"/>
    </source>
</evidence>
<accession>A0ABS9QET0</accession>
<keyword evidence="3" id="KW-0813">Transport</keyword>